<evidence type="ECO:0000256" key="1">
    <source>
        <dbReference type="SAM" id="SignalP"/>
    </source>
</evidence>
<proteinExistence type="predicted"/>
<dbReference type="PROSITE" id="PS00725">
    <property type="entry name" value="GERMIN"/>
    <property type="match status" value="1"/>
</dbReference>
<dbReference type="Pfam" id="PF00190">
    <property type="entry name" value="Cupin_1"/>
    <property type="match status" value="1"/>
</dbReference>
<dbReference type="STRING" id="43335.A0A4U5PPV1"/>
<feature type="domain" description="Cupin type-1" evidence="2">
    <location>
        <begin position="54"/>
        <end position="88"/>
    </location>
</feature>
<evidence type="ECO:0000313" key="3">
    <source>
        <dbReference type="EMBL" id="TKR98416.1"/>
    </source>
</evidence>
<accession>A0A4U5PPV1</accession>
<protein>
    <recommendedName>
        <fullName evidence="2">Cupin type-1 domain-containing protein</fullName>
    </recommendedName>
</protein>
<dbReference type="InterPro" id="IPR019780">
    <property type="entry name" value="Germin_Mn-BS"/>
</dbReference>
<feature type="signal peptide" evidence="1">
    <location>
        <begin position="1"/>
        <end position="22"/>
    </location>
</feature>
<name>A0A4U5PPV1_POPAL</name>
<gene>
    <name evidence="3" type="ORF">D5086_0000203310</name>
</gene>
<dbReference type="AlphaFoldDB" id="A0A4U5PPV1"/>
<dbReference type="PANTHER" id="PTHR31238">
    <property type="entry name" value="GERMIN-LIKE PROTEIN SUBFAMILY 3 MEMBER 3"/>
    <property type="match status" value="1"/>
</dbReference>
<dbReference type="InterPro" id="IPR014710">
    <property type="entry name" value="RmlC-like_jellyroll"/>
</dbReference>
<dbReference type="EMBL" id="RCHU01000675">
    <property type="protein sequence ID" value="TKR98416.1"/>
    <property type="molecule type" value="Genomic_DNA"/>
</dbReference>
<dbReference type="InterPro" id="IPR006045">
    <property type="entry name" value="Cupin_1"/>
</dbReference>
<sequence length="143" mass="15493">MEGLKFLIVFVVLALASSFASASDPSPLQDFYVAIKETDGVGSKCHCCQCCSNSGLNILGISLARIDFAPYGGLNLPHTHPRATEILVLASKELPEANLLIEDANPAPRIQPDIEDDSDEEDDIGYGFYLHLRDVRGSKMIIA</sequence>
<evidence type="ECO:0000259" key="2">
    <source>
        <dbReference type="Pfam" id="PF00190"/>
    </source>
</evidence>
<dbReference type="SUPFAM" id="SSF51182">
    <property type="entry name" value="RmlC-like cupins"/>
    <property type="match status" value="1"/>
</dbReference>
<keyword evidence="1" id="KW-0732">Signal</keyword>
<dbReference type="InterPro" id="IPR011051">
    <property type="entry name" value="RmlC_Cupin_sf"/>
</dbReference>
<organism evidence="3">
    <name type="scientific">Populus alba</name>
    <name type="common">White poplar</name>
    <dbReference type="NCBI Taxonomy" id="43335"/>
    <lineage>
        <taxon>Eukaryota</taxon>
        <taxon>Viridiplantae</taxon>
        <taxon>Streptophyta</taxon>
        <taxon>Embryophyta</taxon>
        <taxon>Tracheophyta</taxon>
        <taxon>Spermatophyta</taxon>
        <taxon>Magnoliopsida</taxon>
        <taxon>eudicotyledons</taxon>
        <taxon>Gunneridae</taxon>
        <taxon>Pentapetalae</taxon>
        <taxon>rosids</taxon>
        <taxon>fabids</taxon>
        <taxon>Malpighiales</taxon>
        <taxon>Salicaceae</taxon>
        <taxon>Saliceae</taxon>
        <taxon>Populus</taxon>
    </lineage>
</organism>
<reference evidence="3" key="1">
    <citation type="submission" date="2018-10" db="EMBL/GenBank/DDBJ databases">
        <title>Population genomic analysis revealed the cold adaptation of white poplar.</title>
        <authorList>
            <person name="Liu Y.-J."/>
        </authorList>
    </citation>
    <scope>NUCLEOTIDE SEQUENCE [LARGE SCALE GENOMIC DNA]</scope>
    <source>
        <strain evidence="3">PAL-ZL1</strain>
    </source>
</reference>
<dbReference type="GO" id="GO:0030145">
    <property type="term" value="F:manganese ion binding"/>
    <property type="evidence" value="ECO:0007669"/>
    <property type="project" value="InterPro"/>
</dbReference>
<comment type="caution">
    <text evidence="3">The sequence shown here is derived from an EMBL/GenBank/DDBJ whole genome shotgun (WGS) entry which is preliminary data.</text>
</comment>
<feature type="chain" id="PRO_5020439640" description="Cupin type-1 domain-containing protein" evidence="1">
    <location>
        <begin position="23"/>
        <end position="143"/>
    </location>
</feature>
<dbReference type="Gene3D" id="2.60.120.10">
    <property type="entry name" value="Jelly Rolls"/>
    <property type="match status" value="1"/>
</dbReference>